<dbReference type="RefSeq" id="WP_262428613.1">
    <property type="nucleotide sequence ID" value="NZ_JACRTG010000008.1"/>
</dbReference>
<reference evidence="2" key="1">
    <citation type="submission" date="2020-08" db="EMBL/GenBank/DDBJ databases">
        <title>Genome public.</title>
        <authorList>
            <person name="Liu C."/>
            <person name="Sun Q."/>
        </authorList>
    </citation>
    <scope>NUCLEOTIDE SEQUENCE</scope>
    <source>
        <strain evidence="2">BX21</strain>
    </source>
</reference>
<dbReference type="AlphaFoldDB" id="A0A926EQV2"/>
<keyword evidence="3" id="KW-1185">Reference proteome</keyword>
<keyword evidence="1" id="KW-0812">Transmembrane</keyword>
<gene>
    <name evidence="2" type="ORF">H8707_02640</name>
</gene>
<name>A0A926EQV2_9FIRM</name>
<evidence type="ECO:0000256" key="1">
    <source>
        <dbReference type="SAM" id="Phobius"/>
    </source>
</evidence>
<feature type="transmembrane region" description="Helical" evidence="1">
    <location>
        <begin position="12"/>
        <end position="34"/>
    </location>
</feature>
<evidence type="ECO:0000313" key="3">
    <source>
        <dbReference type="Proteomes" id="UP000601171"/>
    </source>
</evidence>
<proteinExistence type="predicted"/>
<protein>
    <submittedName>
        <fullName evidence="2">Uncharacterized protein</fullName>
    </submittedName>
</protein>
<keyword evidence="1" id="KW-0472">Membrane</keyword>
<accession>A0A926EQV2</accession>
<organism evidence="2 3">
    <name type="scientific">Paratissierella segnis</name>
    <dbReference type="NCBI Taxonomy" id="2763679"/>
    <lineage>
        <taxon>Bacteria</taxon>
        <taxon>Bacillati</taxon>
        <taxon>Bacillota</taxon>
        <taxon>Tissierellia</taxon>
        <taxon>Tissierellales</taxon>
        <taxon>Tissierellaceae</taxon>
        <taxon>Paratissierella</taxon>
    </lineage>
</organism>
<sequence length="208" mass="24098">MSRIKKSRKMRNTSVIYITTIISLVLIGIGYGFWSNELDINVDITTGSTDIQTVIDNTEYGDLKIDAADDGRMISFKGEVYPDFNEDVNIVIRDAGTVPLKLNKIEEVNKSEIAELYQQKKDKHGLTSFFKNDVMEIFNLKINTLEDKNDEVIPVSTSDRSMDSEEDPIQRKINGLYDEIFELKEELKRYDNIEHHEFRYELQFIQGI</sequence>
<dbReference type="EMBL" id="JACRTG010000008">
    <property type="protein sequence ID" value="MBC8587141.1"/>
    <property type="molecule type" value="Genomic_DNA"/>
</dbReference>
<comment type="caution">
    <text evidence="2">The sequence shown here is derived from an EMBL/GenBank/DDBJ whole genome shotgun (WGS) entry which is preliminary data.</text>
</comment>
<dbReference type="Proteomes" id="UP000601171">
    <property type="component" value="Unassembled WGS sequence"/>
</dbReference>
<evidence type="ECO:0000313" key="2">
    <source>
        <dbReference type="EMBL" id="MBC8587141.1"/>
    </source>
</evidence>
<keyword evidence="1" id="KW-1133">Transmembrane helix</keyword>